<keyword evidence="2" id="KW-0521">NADP</keyword>
<protein>
    <submittedName>
        <fullName evidence="5">NAD(P)-binding protein</fullName>
    </submittedName>
</protein>
<dbReference type="InterPro" id="IPR020904">
    <property type="entry name" value="Sc_DH/Rdtase_CS"/>
</dbReference>
<dbReference type="PROSITE" id="PS00061">
    <property type="entry name" value="ADH_SHORT"/>
    <property type="match status" value="1"/>
</dbReference>
<comment type="similarity">
    <text evidence="1 4">Belongs to the short-chain dehydrogenases/reductases (SDR) family.</text>
</comment>
<dbReference type="InterPro" id="IPR002347">
    <property type="entry name" value="SDR_fam"/>
</dbReference>
<dbReference type="OrthoDB" id="6251714at2759"/>
<evidence type="ECO:0000256" key="2">
    <source>
        <dbReference type="ARBA" id="ARBA00022857"/>
    </source>
</evidence>
<dbReference type="PANTHER" id="PTHR42901">
    <property type="entry name" value="ALCOHOL DEHYDROGENASE"/>
    <property type="match status" value="1"/>
</dbReference>
<dbReference type="PRINTS" id="PR00081">
    <property type="entry name" value="GDHRDH"/>
</dbReference>
<dbReference type="Proteomes" id="UP000193642">
    <property type="component" value="Unassembled WGS sequence"/>
</dbReference>
<dbReference type="PRINTS" id="PR00080">
    <property type="entry name" value="SDRFAMILY"/>
</dbReference>
<dbReference type="InterPro" id="IPR036291">
    <property type="entry name" value="NAD(P)-bd_dom_sf"/>
</dbReference>
<dbReference type="GO" id="GO:0016616">
    <property type="term" value="F:oxidoreductase activity, acting on the CH-OH group of donors, NAD or NADP as acceptor"/>
    <property type="evidence" value="ECO:0007669"/>
    <property type="project" value="UniProtKB-ARBA"/>
</dbReference>
<evidence type="ECO:0000256" key="4">
    <source>
        <dbReference type="RuleBase" id="RU000363"/>
    </source>
</evidence>
<dbReference type="SUPFAM" id="SSF51735">
    <property type="entry name" value="NAD(P)-binding Rossmann-fold domains"/>
    <property type="match status" value="1"/>
</dbReference>
<keyword evidence="6" id="KW-1185">Reference proteome</keyword>
<reference evidence="5 6" key="1">
    <citation type="submission" date="2016-07" db="EMBL/GenBank/DDBJ databases">
        <title>Pervasive Adenine N6-methylation of Active Genes in Fungi.</title>
        <authorList>
            <consortium name="DOE Joint Genome Institute"/>
            <person name="Mondo S.J."/>
            <person name="Dannebaum R.O."/>
            <person name="Kuo R.C."/>
            <person name="Labutti K."/>
            <person name="Haridas S."/>
            <person name="Kuo A."/>
            <person name="Salamov A."/>
            <person name="Ahrendt S.R."/>
            <person name="Lipzen A."/>
            <person name="Sullivan W."/>
            <person name="Andreopoulos W.B."/>
            <person name="Clum A."/>
            <person name="Lindquist E."/>
            <person name="Daum C."/>
            <person name="Ramamoorthy G.K."/>
            <person name="Gryganskyi A."/>
            <person name="Culley D."/>
            <person name="Magnuson J.K."/>
            <person name="James T.Y."/>
            <person name="O'Malley M.A."/>
            <person name="Stajich J.E."/>
            <person name="Spatafora J.W."/>
            <person name="Visel A."/>
            <person name="Grigoriev I.V."/>
        </authorList>
    </citation>
    <scope>NUCLEOTIDE SEQUENCE [LARGE SCALE GENOMIC DNA]</scope>
    <source>
        <strain evidence="5 6">JEL800</strain>
    </source>
</reference>
<organism evidence="5 6">
    <name type="scientific">Rhizoclosmatium globosum</name>
    <dbReference type="NCBI Taxonomy" id="329046"/>
    <lineage>
        <taxon>Eukaryota</taxon>
        <taxon>Fungi</taxon>
        <taxon>Fungi incertae sedis</taxon>
        <taxon>Chytridiomycota</taxon>
        <taxon>Chytridiomycota incertae sedis</taxon>
        <taxon>Chytridiomycetes</taxon>
        <taxon>Chytridiales</taxon>
        <taxon>Chytriomycetaceae</taxon>
        <taxon>Rhizoclosmatium</taxon>
    </lineage>
</organism>
<evidence type="ECO:0000256" key="3">
    <source>
        <dbReference type="ARBA" id="ARBA00023002"/>
    </source>
</evidence>
<evidence type="ECO:0000313" key="6">
    <source>
        <dbReference type="Proteomes" id="UP000193642"/>
    </source>
</evidence>
<accession>A0A1Y2D3E2</accession>
<evidence type="ECO:0000256" key="1">
    <source>
        <dbReference type="ARBA" id="ARBA00006484"/>
    </source>
</evidence>
<evidence type="ECO:0000313" key="5">
    <source>
        <dbReference type="EMBL" id="ORY53809.1"/>
    </source>
</evidence>
<dbReference type="AlphaFoldDB" id="A0A1Y2D3E2"/>
<dbReference type="FunFam" id="3.40.50.720:FF:000047">
    <property type="entry name" value="NADP-dependent L-serine/L-allo-threonine dehydrogenase"/>
    <property type="match status" value="1"/>
</dbReference>
<dbReference type="Pfam" id="PF00106">
    <property type="entry name" value="adh_short"/>
    <property type="match status" value="1"/>
</dbReference>
<dbReference type="Gene3D" id="3.40.50.720">
    <property type="entry name" value="NAD(P)-binding Rossmann-like Domain"/>
    <property type="match status" value="1"/>
</dbReference>
<keyword evidence="3" id="KW-0560">Oxidoreductase</keyword>
<comment type="caution">
    <text evidence="5">The sequence shown here is derived from an EMBL/GenBank/DDBJ whole genome shotgun (WGS) entry which is preliminary data.</text>
</comment>
<proteinExistence type="inferred from homology"/>
<name>A0A1Y2D3E2_9FUNG</name>
<gene>
    <name evidence="5" type="ORF">BCR33DRAFT_752525</name>
</gene>
<sequence>MFSRLQGKTALITGNANSNMNLILTGRRADRLAEIKSELLSTYKGLQVHTIEMDVRDRAKVFEAIEALPVAFQSIDILVNNAGLVKGMDTLETVKPDDFAVMFDTNVKGLLNVTQAVLPGMKKRNSGYVINISSIAGTQVYPGGGIYCATKHAVDAMTRTLRLELVSTKINVTSIDPGMVETEFSVVRFYGDKDKADAVYKGIEPLTGEDVAELVVFTASRKPHVNIANVLLLPTNQAAVHMVHREA</sequence>
<dbReference type="STRING" id="329046.A0A1Y2D3E2"/>
<dbReference type="PANTHER" id="PTHR42901:SF1">
    <property type="entry name" value="ALCOHOL DEHYDROGENASE"/>
    <property type="match status" value="1"/>
</dbReference>
<dbReference type="EMBL" id="MCGO01000001">
    <property type="protein sequence ID" value="ORY53809.1"/>
    <property type="molecule type" value="Genomic_DNA"/>
</dbReference>